<name>A0A4V1X8P3_9PEZI</name>
<dbReference type="Proteomes" id="UP000293360">
    <property type="component" value="Unassembled WGS sequence"/>
</dbReference>
<feature type="region of interest" description="Disordered" evidence="1">
    <location>
        <begin position="411"/>
        <end position="430"/>
    </location>
</feature>
<dbReference type="AlphaFoldDB" id="A0A4V1X8P3"/>
<evidence type="ECO:0000256" key="1">
    <source>
        <dbReference type="SAM" id="MobiDB-lite"/>
    </source>
</evidence>
<feature type="compositionally biased region" description="Basic and acidic residues" evidence="1">
    <location>
        <begin position="654"/>
        <end position="673"/>
    </location>
</feature>
<accession>A0A4V1X8P3</accession>
<keyword evidence="3" id="KW-1185">Reference proteome</keyword>
<protein>
    <submittedName>
        <fullName evidence="2">Uncharacterized protein</fullName>
    </submittedName>
</protein>
<comment type="caution">
    <text evidence="2">The sequence shown here is derived from an EMBL/GenBank/DDBJ whole genome shotgun (WGS) entry which is preliminary data.</text>
</comment>
<organism evidence="2 3">
    <name type="scientific">Monosporascus ibericus</name>
    <dbReference type="NCBI Taxonomy" id="155417"/>
    <lineage>
        <taxon>Eukaryota</taxon>
        <taxon>Fungi</taxon>
        <taxon>Dikarya</taxon>
        <taxon>Ascomycota</taxon>
        <taxon>Pezizomycotina</taxon>
        <taxon>Sordariomycetes</taxon>
        <taxon>Xylariomycetidae</taxon>
        <taxon>Xylariales</taxon>
        <taxon>Xylariales incertae sedis</taxon>
        <taxon>Monosporascus</taxon>
    </lineage>
</organism>
<feature type="region of interest" description="Disordered" evidence="1">
    <location>
        <begin position="649"/>
        <end position="673"/>
    </location>
</feature>
<dbReference type="OrthoDB" id="2549237at2759"/>
<dbReference type="EMBL" id="QJNU01001565">
    <property type="protein sequence ID" value="RYO75341.1"/>
    <property type="molecule type" value="Genomic_DNA"/>
</dbReference>
<gene>
    <name evidence="2" type="ORF">DL764_010511</name>
</gene>
<reference evidence="2 3" key="1">
    <citation type="submission" date="2018-06" db="EMBL/GenBank/DDBJ databases">
        <title>Complete Genomes of Monosporascus.</title>
        <authorList>
            <person name="Robinson A.J."/>
            <person name="Natvig D.O."/>
        </authorList>
    </citation>
    <scope>NUCLEOTIDE SEQUENCE [LARGE SCALE GENOMIC DNA]</scope>
    <source>
        <strain evidence="2 3">CBS 110550</strain>
    </source>
</reference>
<sequence>MKLRPDGSFLRGDGDTVLERLRTNIFGPPKRDAEWYERTRNSIAELKKDAASAREWQDRENMASSALSLCIELESLDLYTDVVLWARRFRRDAKLVRHFYSTAAFYSRETLDLLSGIPLKGPPKAPRELLIPIDEVRNNILKANKVMLLLLESASEALCEPWSWRGHWNYVLDLPQKTTQRRLDRAHEIQEIYNLDEETLSKNIWNPTIDLLLEFEKFGLKSGHEKLELQQLSGPLGPLSVVLERPQPATYAFLNELAQKRDELWREFRLKDHPSIVSLGSPWPQGLPVQFLCPETNWEHVSYVQSRSEKVVFLDGSVALQPPPEDEELCEAIGPFVDGYMFALQVYIKSSVSDDDQDSRIRHAWKHAVTNLSDAAMSEEEIPRFWRDIFHQALGGRFPWSLATVRSTPSLELPRDTNEGPTEWNPEPDYKIPEPSRELPQTCLSSMLDQDLNVCSRLHTKKTSIFSRRTLRTVGYSMPHIFNHYYNTPSVPVVAAALAYTNTKYGSDTSFLLHPFPSRSDILYPAFYLDQEFLDRVSKDTDWSSVVGICQYAPIPILVRLAESLIARLLKDPSGAFEVRAAAMKIIQFISRSDRPPAACGLIQRVILDQPADSSWHRHLLNIGFLRRLPARDAREFFTGLSSQVQQRLAQWSRPREDRDGQETLEQPKPEASDRNYVKVTTVKMIAHILHDATYVDQSCICDILIGLLTTVKQVDIQIATVDSLISMLGTGSQKNEGVHALVLDAIEHHVVHRAAALDEKQQMSSEDWRNAESSKKLPKVYFEGSLYTFPPILELLVKTTGRWKEGTPLRHEWVSRALVPVAEQSAANNYRWNKMFVARHNLDIDVDSLPRLPVRPELLLQLFTAEPEFFTRANFKTLKGYARIHLQVPDNMRLAQELVTDKQRPDLKDSNEAKHWLHQWAPFSVFVTGLHQIIYQLKKPPPDIPSDSMPSPQELGAFVLEVAERMLQQSQIDLFDRLISAIGSRLDSKSTWLTNCLPLLEEFVVRIDTLRTDEWQRNPDRKPAKLPETLPIKTRILCQKHSPDPAEDPSDAALDAFAADVAKLVDEFIGTDVLYHESWPKLKSLVMSTFESRHYVRAALALAAPVSVDQMRLSLAKSLRLELADDMLRRASGRQDPKIVKQARTLLRGWVWSPIERLRSRGSTTANVLRGSSEREETDAWFGIYGLDEKL</sequence>
<proteinExistence type="predicted"/>
<evidence type="ECO:0000313" key="3">
    <source>
        <dbReference type="Proteomes" id="UP000293360"/>
    </source>
</evidence>
<evidence type="ECO:0000313" key="2">
    <source>
        <dbReference type="EMBL" id="RYO75341.1"/>
    </source>
</evidence>
<dbReference type="STRING" id="155417.A0A4V1X8P3"/>